<dbReference type="PROSITE" id="PS51450">
    <property type="entry name" value="LRR"/>
    <property type="match status" value="3"/>
</dbReference>
<evidence type="ECO:0000256" key="1">
    <source>
        <dbReference type="ARBA" id="ARBA00022614"/>
    </source>
</evidence>
<dbReference type="EMBL" id="BQXS01000493">
    <property type="protein sequence ID" value="GKT28826.1"/>
    <property type="molecule type" value="Genomic_DNA"/>
</dbReference>
<dbReference type="PANTHER" id="PTHR46652:SF3">
    <property type="entry name" value="LEUCINE-RICH REPEAT-CONTAINING PROTEIN 9"/>
    <property type="match status" value="1"/>
</dbReference>
<feature type="domain" description="EGF-like" evidence="4">
    <location>
        <begin position="516"/>
        <end position="527"/>
    </location>
</feature>
<evidence type="ECO:0000313" key="5">
    <source>
        <dbReference type="EMBL" id="GKT28826.1"/>
    </source>
</evidence>
<dbReference type="InterPro" id="IPR050836">
    <property type="entry name" value="SDS22/Internalin_LRR"/>
</dbReference>
<feature type="region of interest" description="Disordered" evidence="3">
    <location>
        <begin position="333"/>
        <end position="356"/>
    </location>
</feature>
<keyword evidence="6" id="KW-1185">Reference proteome</keyword>
<evidence type="ECO:0000256" key="3">
    <source>
        <dbReference type="SAM" id="MobiDB-lite"/>
    </source>
</evidence>
<organism evidence="5 6">
    <name type="scientific">Aduncisulcus paluster</name>
    <dbReference type="NCBI Taxonomy" id="2918883"/>
    <lineage>
        <taxon>Eukaryota</taxon>
        <taxon>Metamonada</taxon>
        <taxon>Carpediemonas-like organisms</taxon>
        <taxon>Aduncisulcus</taxon>
    </lineage>
</organism>
<dbReference type="SUPFAM" id="SSF52047">
    <property type="entry name" value="RNI-like"/>
    <property type="match status" value="1"/>
</dbReference>
<name>A0ABQ5K8E3_9EUKA</name>
<dbReference type="InterPro" id="IPR000742">
    <property type="entry name" value="EGF"/>
</dbReference>
<evidence type="ECO:0000256" key="2">
    <source>
        <dbReference type="ARBA" id="ARBA00022737"/>
    </source>
</evidence>
<dbReference type="InterPro" id="IPR032675">
    <property type="entry name" value="LRR_dom_sf"/>
</dbReference>
<accession>A0ABQ5K8E3</accession>
<gene>
    <name evidence="5" type="ORF">ADUPG1_000890</name>
</gene>
<dbReference type="PROSITE" id="PS00022">
    <property type="entry name" value="EGF_1"/>
    <property type="match status" value="2"/>
</dbReference>
<keyword evidence="1" id="KW-0433">Leucine-rich repeat</keyword>
<feature type="non-terminal residue" evidence="5">
    <location>
        <position position="2669"/>
    </location>
</feature>
<feature type="non-terminal residue" evidence="5">
    <location>
        <position position="1"/>
    </location>
</feature>
<evidence type="ECO:0000259" key="4">
    <source>
        <dbReference type="PROSITE" id="PS00022"/>
    </source>
</evidence>
<dbReference type="InterPro" id="IPR001611">
    <property type="entry name" value="Leu-rich_rpt"/>
</dbReference>
<comment type="caution">
    <text evidence="5">The sequence shown here is derived from an EMBL/GenBank/DDBJ whole genome shotgun (WGS) entry which is preliminary data.</text>
</comment>
<keyword evidence="2" id="KW-0677">Repeat</keyword>
<feature type="domain" description="EGF-like" evidence="4">
    <location>
        <begin position="2154"/>
        <end position="2165"/>
    </location>
</feature>
<protein>
    <recommendedName>
        <fullName evidence="4">EGF-like domain-containing protein</fullName>
    </recommendedName>
</protein>
<reference evidence="5" key="1">
    <citation type="submission" date="2022-03" db="EMBL/GenBank/DDBJ databases">
        <title>Draft genome sequence of Aduncisulcus paluster, a free-living microaerophilic Fornicata.</title>
        <authorList>
            <person name="Yuyama I."/>
            <person name="Kume K."/>
            <person name="Tamura T."/>
            <person name="Inagaki Y."/>
            <person name="Hashimoto T."/>
        </authorList>
    </citation>
    <scope>NUCLEOTIDE SEQUENCE</scope>
    <source>
        <strain evidence="5">NY0171</strain>
    </source>
</reference>
<sequence>IDFDGSALLDSDRVCLLDGIEHLTSLSGILLPHHQVESPELLIWLNNIDTISFANNPSDGFSDLSFICSLHSLTGLNLASIPSVDALPDTSECADTYTSLSSLNLAETSIIDVSALLVATDSTNVSLTELIMNGVSLYDDVAETTSLFDPSILESFSSITFLELASLGLVDSDLLSIVHLPLVELNVADNSLVDISPLYQLNGDLATLDISYNSICLDGVDYDDGSALYDFFPGANSSANPPPITSSSQDTSSCGFCSSSETAGDGTDDPVIHCSDTSSAASLSSNTICRKVWDWTETVEEDDGSGGVTTTTIYHEQWSVECNLYSYKVDNGDGSSSSNSSANPPPITSSSQDTSSCGFCSSSETAGDGTDDPVIHCSDTSSAASLSSNTICRKVWDWTETVEEDDGSGGVTTTTIYHEQWSVECNLYSYKVDNGDGSSSCVSYLDESDNYTPPASFPTCVNFSLDNLNIECCDNYGNDNSCIEGWYGSSCDEKCPSINYEMCGGYGDCSDATHTCVCNDGMTGEFCSEMSNVALSAFICNNLSDSSKVELVPGESISCFGDNSEEMLPSDLIKIKYLNLSGESGNITTLEGLSAATNLESLDISNLTFDSDEYSSLNLSLLQDLSNLYTLNIANTNVILDADSNLPSSLIEVNIDNTDQTSFEFIPTGVQILYANSCTNLGTFLDQLKEFEDLTVLELSGCQISDPSPLYVLDSQLTDLDISYNNICGSDISSVMNSKFSHVDVIFGNQTCFCPGFTEELLGDSKVCSETKPGSTAWYVVCASDSYISYTDASTFSCFSPLNSDNTTYGCAGGCAYGYECRKDSESDPPACQQVIVDVELHSCVADMFGDDETHVIVGTASDGVSELMLFSVASLKTLVSVEDIYTGAYVPMLSCSYSTVSSVAGIEHLVNVKEIKLIQSFDSGSIVDLKYLSSLSNLLNLYLPWNSCLTTLPDMTLLNLEILNIEGTSIALPASTDTSTLLPSSLQYLFMYDTPTEQDAFDIQVGVDNLFNLKTISLGNNDNISSISSLTGQLEQIIIKNTTAITDLVTVIESKCILTSVKLVNVGLSSIPNLSNSQVTLTFLNLSNNSDISSVYPIIKYGLTNLYRFVCSNCSLSDLSPLYSLPYLLEITLIGNNFCLSSGNTEALVSKFYNNEADDFKLNLGSELSTDQTCECSFDDIGYTDTLIASNKVCSETLPGSGTWYIVCASDSVTSYTSAEDFTCISPDNGDGTYGCSGGCEYGYECRYDSESTSSSCQQVIVDENLHACVADMFGENTDHISDSSAYIPIFSVASLRTLESVLDSETQQYSPILKCNSVDITTLDGIEHLVNVSEVDLTDVTTIESADLILISTMSKLKGLVLSGCTSISSLPDLSLVPLESLFMAGTNITLQDTIDPTLLLPSSLKVLSILNVLITQEQFSAQISVNNLPNLEYLILGGENSSINSISTLGTNITTLKIESTNLITDIPVTVSSLLLEELDLINIDLDVIPDLSNSQETLKTLSISSNSKLSSVHEVFEYGLTKLETLTFMNCNVSDLSPLYSLGSLNNINGKGNKFCIGSESVATLSEKFNNSEINLDLGTDLATSQSCQCSSIAYDIDSTYTPITDNIVCSETKSGSTAWYVVCASDSFTTYTDASTFTCTQPESATTNCSGGCEYGYECRYLGDDDNGDSEASCQPVIVDDNLRQYIADNLINDSTHMDDSDSSIAPKFSVASLRNISYPAVIDYYTSEDSDKIQNVDGIEHLGSSLTNLILNFNLISDPSPLKTLTYLTNLSLMQNVDIDDMSFICSLTNLDSLNMNYTSCSSIPATELCLSTYSSLHELYLVSTSILDISPLLFEEDPNGDSNINSTLTTLDLNSVSKYDEISDSYEYFDISILQSFTAIEAIDLQSLGIENEDLQYLMHLPLKSLCLITNNISDLSPILHFNKTLTLLYLGYNRICPYADVIDSNIEFYQTYFPLLEIIGFRGEDTSTCSYCSESTTTSDGSVDNPYIHFDGTQDPIVTAGFASNTICRKVWDWTETVEGADDGSGGVTTTTIYHEQWSVECNLYSYKVDNEDGSSSCVSYLDESDNYTPPASFPTCVISSLDNVNAECSDLTGSDISCIEGWYSGSESELCIYECPTQENDEGLLLPCGGEEEGYGVCDMESHTCKCEGSYTGDACQYVNFTNSVLESFLCDLDEIDCSGSDGHLTPDILATITKLDLSDVSLVSEDDEYSISDALDGLRFATSLEELDLSVLEFTIGLTYDLSELSELSSLKTLNLSGNDMSSTSEPSCESNIAALPSSLTTLILDNVGLEETDADFSGLSQLATLSVRDNPTFNPEDDEEFTASSRFSASLQNLNIGGCSEISDISFIPTYLTTLIADGCSLDETTDFSAFLSLTTLDVSDNLDYDVTNEVCLPESVTSFYAANTSISQIYEITIMLPNVVNLDLSDNSISDPSPLFSLSSTLTALDLSGNNICGMDDEEEVNAFVSTFPLLTSDESTIFASNVCPCDDDSISLSSNIVCSELWPGKYSATCCSSCYTDVSSSSLSCVLIDDDETSASLYAVCSSLSGTNKKCIGIGSDVSVDGISIVCSEGWFGDDCLSECPVDEYGYECGNADGTDTCDSETHTCTCSSSSSSPLMTGDLCEIESGVTLLSSLGMDVALVEAICESMYVDDADVQS</sequence>
<dbReference type="Proteomes" id="UP001057375">
    <property type="component" value="Unassembled WGS sequence"/>
</dbReference>
<dbReference type="SUPFAM" id="SSF52058">
    <property type="entry name" value="L domain-like"/>
    <property type="match status" value="5"/>
</dbReference>
<dbReference type="PANTHER" id="PTHR46652">
    <property type="entry name" value="LEUCINE-RICH REPEAT AND IQ DOMAIN-CONTAINING PROTEIN 1-RELATED"/>
    <property type="match status" value="1"/>
</dbReference>
<dbReference type="Gene3D" id="3.80.10.10">
    <property type="entry name" value="Ribonuclease Inhibitor"/>
    <property type="match status" value="7"/>
</dbReference>
<proteinExistence type="predicted"/>
<evidence type="ECO:0000313" key="6">
    <source>
        <dbReference type="Proteomes" id="UP001057375"/>
    </source>
</evidence>